<protein>
    <submittedName>
        <fullName evidence="1">Uncharacterized protein</fullName>
    </submittedName>
</protein>
<organism evidence="1 2">
    <name type="scientific">Desulfofustis limnaeus</name>
    <dbReference type="NCBI Taxonomy" id="2740163"/>
    <lineage>
        <taxon>Bacteria</taxon>
        <taxon>Pseudomonadati</taxon>
        <taxon>Thermodesulfobacteriota</taxon>
        <taxon>Desulfobulbia</taxon>
        <taxon>Desulfobulbales</taxon>
        <taxon>Desulfocapsaceae</taxon>
        <taxon>Desulfofustis</taxon>
    </lineage>
</organism>
<reference evidence="1 2" key="1">
    <citation type="submission" date="2022-01" db="EMBL/GenBank/DDBJ databases">
        <title>Desulfofustis limnae sp. nov., a novel mesophilic sulfate-reducing bacterium isolated from marsh soil.</title>
        <authorList>
            <person name="Watanabe M."/>
            <person name="Takahashi A."/>
            <person name="Kojima H."/>
            <person name="Fukui M."/>
        </authorList>
    </citation>
    <scope>NUCLEOTIDE SEQUENCE [LARGE SCALE GENOMIC DNA]</scope>
    <source>
        <strain evidence="1 2">PPLL</strain>
    </source>
</reference>
<dbReference type="Proteomes" id="UP000830055">
    <property type="component" value="Chromosome"/>
</dbReference>
<evidence type="ECO:0000313" key="1">
    <source>
        <dbReference type="EMBL" id="BDD85994.1"/>
    </source>
</evidence>
<evidence type="ECO:0000313" key="2">
    <source>
        <dbReference type="Proteomes" id="UP000830055"/>
    </source>
</evidence>
<accession>A0ABN6M3W9</accession>
<gene>
    <name evidence="1" type="ORF">DPPLL_03590</name>
</gene>
<dbReference type="EMBL" id="AP025516">
    <property type="protein sequence ID" value="BDD85994.1"/>
    <property type="molecule type" value="Genomic_DNA"/>
</dbReference>
<sequence>MRLKGSGSRFVHGGATLQEVVIPVLLINKKRQSDVRKVSVDIISSGSNIITTGQISVAFYQCEPVGGKTLPRTLRAALYSTDDEQVSDCHELQFDLTAEESRDREIRINFLLNRKADALNGQSVILRLDEKLPGTSHYQEYKTVKYRMQKSFEVDFDFS</sequence>
<proteinExistence type="predicted"/>
<dbReference type="Pfam" id="PF08665">
    <property type="entry name" value="PglZ"/>
    <property type="match status" value="1"/>
</dbReference>
<name>A0ABN6M3W9_9BACT</name>
<keyword evidence="2" id="KW-1185">Reference proteome</keyword>